<proteinExistence type="predicted"/>
<organism evidence="1 2">
    <name type="scientific">Hydnum rufescens UP504</name>
    <dbReference type="NCBI Taxonomy" id="1448309"/>
    <lineage>
        <taxon>Eukaryota</taxon>
        <taxon>Fungi</taxon>
        <taxon>Dikarya</taxon>
        <taxon>Basidiomycota</taxon>
        <taxon>Agaricomycotina</taxon>
        <taxon>Agaricomycetes</taxon>
        <taxon>Cantharellales</taxon>
        <taxon>Hydnaceae</taxon>
        <taxon>Hydnum</taxon>
    </lineage>
</organism>
<gene>
    <name evidence="1" type="ORF">BS47DRAFT_1305543</name>
</gene>
<evidence type="ECO:0000313" key="2">
    <source>
        <dbReference type="Proteomes" id="UP000886523"/>
    </source>
</evidence>
<dbReference type="AlphaFoldDB" id="A0A9P6AIC2"/>
<dbReference type="Proteomes" id="UP000886523">
    <property type="component" value="Unassembled WGS sequence"/>
</dbReference>
<dbReference type="EMBL" id="MU129118">
    <property type="protein sequence ID" value="KAF9506261.1"/>
    <property type="molecule type" value="Genomic_DNA"/>
</dbReference>
<evidence type="ECO:0000313" key="1">
    <source>
        <dbReference type="EMBL" id="KAF9506261.1"/>
    </source>
</evidence>
<name>A0A9P6AIC2_9AGAM</name>
<keyword evidence="2" id="KW-1185">Reference proteome</keyword>
<sequence>PASFFYVIPGGQVGAAPIEDIVTTSSSPYAWLCNLPAASYITFEIRDSVGNLQYSGKFPT</sequence>
<reference evidence="1" key="1">
    <citation type="journal article" date="2020" name="Nat. Commun.">
        <title>Large-scale genome sequencing of mycorrhizal fungi provides insights into the early evolution of symbiotic traits.</title>
        <authorList>
            <person name="Miyauchi S."/>
            <person name="Kiss E."/>
            <person name="Kuo A."/>
            <person name="Drula E."/>
            <person name="Kohler A."/>
            <person name="Sanchez-Garcia M."/>
            <person name="Morin E."/>
            <person name="Andreopoulos B."/>
            <person name="Barry K.W."/>
            <person name="Bonito G."/>
            <person name="Buee M."/>
            <person name="Carver A."/>
            <person name="Chen C."/>
            <person name="Cichocki N."/>
            <person name="Clum A."/>
            <person name="Culley D."/>
            <person name="Crous P.W."/>
            <person name="Fauchery L."/>
            <person name="Girlanda M."/>
            <person name="Hayes R.D."/>
            <person name="Keri Z."/>
            <person name="LaButti K."/>
            <person name="Lipzen A."/>
            <person name="Lombard V."/>
            <person name="Magnuson J."/>
            <person name="Maillard F."/>
            <person name="Murat C."/>
            <person name="Nolan M."/>
            <person name="Ohm R.A."/>
            <person name="Pangilinan J."/>
            <person name="Pereira M.F."/>
            <person name="Perotto S."/>
            <person name="Peter M."/>
            <person name="Pfister S."/>
            <person name="Riley R."/>
            <person name="Sitrit Y."/>
            <person name="Stielow J.B."/>
            <person name="Szollosi G."/>
            <person name="Zifcakova L."/>
            <person name="Stursova M."/>
            <person name="Spatafora J.W."/>
            <person name="Tedersoo L."/>
            <person name="Vaario L.M."/>
            <person name="Yamada A."/>
            <person name="Yan M."/>
            <person name="Wang P."/>
            <person name="Xu J."/>
            <person name="Bruns T."/>
            <person name="Baldrian P."/>
            <person name="Vilgalys R."/>
            <person name="Dunand C."/>
            <person name="Henrissat B."/>
            <person name="Grigoriev I.V."/>
            <person name="Hibbett D."/>
            <person name="Nagy L.G."/>
            <person name="Martin F.M."/>
        </authorList>
    </citation>
    <scope>NUCLEOTIDE SEQUENCE</scope>
    <source>
        <strain evidence="1">UP504</strain>
    </source>
</reference>
<protein>
    <submittedName>
        <fullName evidence="1">Uncharacterized protein</fullName>
    </submittedName>
</protein>
<comment type="caution">
    <text evidence="1">The sequence shown here is derived from an EMBL/GenBank/DDBJ whole genome shotgun (WGS) entry which is preliminary data.</text>
</comment>
<dbReference type="OrthoDB" id="3362246at2759"/>
<feature type="non-terminal residue" evidence="1">
    <location>
        <position position="1"/>
    </location>
</feature>
<accession>A0A9P6AIC2</accession>